<keyword evidence="1" id="KW-0812">Transmembrane</keyword>
<gene>
    <name evidence="2" type="ORF">HOLleu_09649</name>
</gene>
<dbReference type="OrthoDB" id="5964095at2759"/>
<organism evidence="2 3">
    <name type="scientific">Holothuria leucospilota</name>
    <name type="common">Black long sea cucumber</name>
    <name type="synonym">Mertensiothuria leucospilota</name>
    <dbReference type="NCBI Taxonomy" id="206669"/>
    <lineage>
        <taxon>Eukaryota</taxon>
        <taxon>Metazoa</taxon>
        <taxon>Echinodermata</taxon>
        <taxon>Eleutherozoa</taxon>
        <taxon>Echinozoa</taxon>
        <taxon>Holothuroidea</taxon>
        <taxon>Aspidochirotacea</taxon>
        <taxon>Aspidochirotida</taxon>
        <taxon>Holothuriidae</taxon>
        <taxon>Holothuria</taxon>
    </lineage>
</organism>
<evidence type="ECO:0000313" key="2">
    <source>
        <dbReference type="EMBL" id="KAJ8042792.1"/>
    </source>
</evidence>
<reference evidence="2" key="1">
    <citation type="submission" date="2021-10" db="EMBL/GenBank/DDBJ databases">
        <title>Tropical sea cucumber genome reveals ecological adaptation and Cuvierian tubules defense mechanism.</title>
        <authorList>
            <person name="Chen T."/>
        </authorList>
    </citation>
    <scope>NUCLEOTIDE SEQUENCE</scope>
    <source>
        <strain evidence="2">Nanhai2018</strain>
        <tissue evidence="2">Muscle</tissue>
    </source>
</reference>
<evidence type="ECO:0000256" key="1">
    <source>
        <dbReference type="SAM" id="Phobius"/>
    </source>
</evidence>
<evidence type="ECO:0000313" key="3">
    <source>
        <dbReference type="Proteomes" id="UP001152320"/>
    </source>
</evidence>
<keyword evidence="1" id="KW-0472">Membrane</keyword>
<name>A0A9Q1HB64_HOLLE</name>
<protein>
    <submittedName>
        <fullName evidence="2">Uncharacterized protein</fullName>
    </submittedName>
</protein>
<dbReference type="EMBL" id="JAIZAY010000004">
    <property type="protein sequence ID" value="KAJ8042792.1"/>
    <property type="molecule type" value="Genomic_DNA"/>
</dbReference>
<keyword evidence="3" id="KW-1185">Reference proteome</keyword>
<keyword evidence="1" id="KW-1133">Transmembrane helix</keyword>
<proteinExistence type="predicted"/>
<comment type="caution">
    <text evidence="2">The sequence shown here is derived from an EMBL/GenBank/DDBJ whole genome shotgun (WGS) entry which is preliminary data.</text>
</comment>
<feature type="transmembrane region" description="Helical" evidence="1">
    <location>
        <begin position="395"/>
        <end position="417"/>
    </location>
</feature>
<sequence>MAEGTARSIDPLSFHVNYIGELKHDVVKAVREGDKPLTQKLLPKDLQVVDFDVSILVRDWHASVLCIPVNLKDTRAAAQIASELSNQLEDKLNNNIETVSWKFELCYDEHTIPTYRIKADIVNVNTIGKANREYRVGRYTRSSLMGLQFAAARAAPHHYNVIMKDCVEFAKTFCYELLSYCSNGSAIEANVVKVLNKVTATGSSLETVPRRIESSGWLANLSLGGTTVASWVAGRPGDVSEDDPFQIEKLLMVWSYAFQDEGGDLQTNVKAEALFFYSLEPKIDKLYYIGRYPNVSPRNFEITALWSAAVTAEDFGDYASREAAFAVRFCERLIDYSGVEQETSKKEEIIKNIDKMKKTYHKKASQKGRFPNYMTRLTSVLGASVNPSDFSGRGLLLLCIGMTIYSLFVAIVLKFFWFQKE</sequence>
<dbReference type="Proteomes" id="UP001152320">
    <property type="component" value="Chromosome 4"/>
</dbReference>
<dbReference type="AlphaFoldDB" id="A0A9Q1HB64"/>
<accession>A0A9Q1HB64</accession>